<dbReference type="Proteomes" id="UP000053237">
    <property type="component" value="Unassembled WGS sequence"/>
</dbReference>
<dbReference type="EMBL" id="CAIX01000288">
    <property type="protein sequence ID" value="CCI49309.1"/>
    <property type="molecule type" value="Genomic_DNA"/>
</dbReference>
<protein>
    <submittedName>
        <fullName evidence="1">Uncharacterized protein</fullName>
    </submittedName>
</protein>
<dbReference type="AlphaFoldDB" id="A0A024GR95"/>
<reference evidence="1 2" key="1">
    <citation type="submission" date="2012-05" db="EMBL/GenBank/DDBJ databases">
        <title>Recombination and specialization in a pathogen metapopulation.</title>
        <authorList>
            <person name="Gardiner A."/>
            <person name="Kemen E."/>
            <person name="Schultz-Larsen T."/>
            <person name="MacLean D."/>
            <person name="Van Oosterhout C."/>
            <person name="Jones J.D.G."/>
        </authorList>
    </citation>
    <scope>NUCLEOTIDE SEQUENCE [LARGE SCALE GENOMIC DNA]</scope>
    <source>
        <strain evidence="1 2">Ac Nc2</strain>
    </source>
</reference>
<comment type="caution">
    <text evidence="1">The sequence shown here is derived from an EMBL/GenBank/DDBJ whole genome shotgun (WGS) entry which is preliminary data.</text>
</comment>
<dbReference type="InParanoid" id="A0A024GR95"/>
<keyword evidence="2" id="KW-1185">Reference proteome</keyword>
<evidence type="ECO:0000313" key="1">
    <source>
        <dbReference type="EMBL" id="CCI49309.1"/>
    </source>
</evidence>
<accession>A0A024GR95</accession>
<evidence type="ECO:0000313" key="2">
    <source>
        <dbReference type="Proteomes" id="UP000053237"/>
    </source>
</evidence>
<name>A0A024GR95_9STRA</name>
<proteinExistence type="predicted"/>
<organism evidence="1 2">
    <name type="scientific">Albugo candida</name>
    <dbReference type="NCBI Taxonomy" id="65357"/>
    <lineage>
        <taxon>Eukaryota</taxon>
        <taxon>Sar</taxon>
        <taxon>Stramenopiles</taxon>
        <taxon>Oomycota</taxon>
        <taxon>Peronosporomycetes</taxon>
        <taxon>Albuginales</taxon>
        <taxon>Albuginaceae</taxon>
        <taxon>Albugo</taxon>
    </lineage>
</organism>
<sequence>MNLSAMMFSTKARKVTCAHVTPIAFSVERSFGASQETFYFLYVCKDESIYSKGTCIGIVCPIFNAVEELPGLDALPHLYQQQLHISVQNRIYMYRKMHQLVHTKFYWTLIMSAITILVCTENVKFHPYPTPAYSPKRFRQTNPPLKFG</sequence>
<gene>
    <name evidence="1" type="ORF">BN9_106160</name>
</gene>